<dbReference type="STRING" id="1925591.BI308_07670"/>
<name>A0A1L9QTZ9_9CYAN</name>
<evidence type="ECO:0000256" key="1">
    <source>
        <dbReference type="SAM" id="Phobius"/>
    </source>
</evidence>
<dbReference type="AlphaFoldDB" id="A0A1L9QTZ9"/>
<protein>
    <submittedName>
        <fullName evidence="2">Uncharacterized protein</fullName>
    </submittedName>
</protein>
<keyword evidence="1" id="KW-1133">Transmembrane helix</keyword>
<proteinExistence type="predicted"/>
<dbReference type="EMBL" id="MLAW01000010">
    <property type="protein sequence ID" value="OJJ26160.1"/>
    <property type="molecule type" value="Genomic_DNA"/>
</dbReference>
<evidence type="ECO:0000313" key="2">
    <source>
        <dbReference type="EMBL" id="OJJ26160.1"/>
    </source>
</evidence>
<sequence length="154" mass="18046">MLNTHDSYTCPLCRHGRISALTLMDAFACNFCRHIFSANLQQQTLQLADGDRPFSWYWTGQNWINVAMMRSGDQSQILWLLSVPLILLPPILIGLGSYLFPPDPESSGAWFPLFWTGLTFFTHLFLVAWLMFEYYQWPFFQAVIIRFQQRLNTR</sequence>
<comment type="caution">
    <text evidence="2">The sequence shown here is derived from an EMBL/GenBank/DDBJ whole genome shotgun (WGS) entry which is preliminary data.</text>
</comment>
<accession>A0A1L9QTZ9</accession>
<keyword evidence="1" id="KW-0472">Membrane</keyword>
<gene>
    <name evidence="2" type="ORF">BI308_07670</name>
</gene>
<evidence type="ECO:0000313" key="3">
    <source>
        <dbReference type="Proteomes" id="UP000183940"/>
    </source>
</evidence>
<feature type="transmembrane region" description="Helical" evidence="1">
    <location>
        <begin position="77"/>
        <end position="100"/>
    </location>
</feature>
<reference evidence="2" key="1">
    <citation type="submission" date="2016-10" db="EMBL/GenBank/DDBJ databases">
        <title>CRISPR-Cas defence system in Roseofilum reptotaenium: evidence of a bacteriophage-cyanobacterium arms race in the coral black band disease.</title>
        <authorList>
            <person name="Buerger P."/>
            <person name="Wood-Charlson E.M."/>
            <person name="Weynberg K.D."/>
            <person name="Willis B."/>
            <person name="Van Oppen M.J."/>
        </authorList>
    </citation>
    <scope>NUCLEOTIDE SEQUENCE [LARGE SCALE GENOMIC DNA]</scope>
    <source>
        <strain evidence="2">AO1-A</strain>
    </source>
</reference>
<keyword evidence="3" id="KW-1185">Reference proteome</keyword>
<keyword evidence="1" id="KW-0812">Transmembrane</keyword>
<organism evidence="2 3">
    <name type="scientific">Roseofilum reptotaenium AO1-A</name>
    <dbReference type="NCBI Taxonomy" id="1925591"/>
    <lineage>
        <taxon>Bacteria</taxon>
        <taxon>Bacillati</taxon>
        <taxon>Cyanobacteriota</taxon>
        <taxon>Cyanophyceae</taxon>
        <taxon>Desertifilales</taxon>
        <taxon>Desertifilaceae</taxon>
        <taxon>Roseofilum</taxon>
    </lineage>
</organism>
<dbReference type="Proteomes" id="UP000183940">
    <property type="component" value="Unassembled WGS sequence"/>
</dbReference>
<feature type="transmembrane region" description="Helical" evidence="1">
    <location>
        <begin position="112"/>
        <end position="132"/>
    </location>
</feature>